<reference evidence="2" key="1">
    <citation type="submission" date="2024-04" db="EMBL/GenBank/DDBJ databases">
        <authorList>
            <person name="Shaw F."/>
            <person name="Minotto A."/>
        </authorList>
    </citation>
    <scope>NUCLEOTIDE SEQUENCE [LARGE SCALE GENOMIC DNA]</scope>
</reference>
<protein>
    <submittedName>
        <fullName evidence="1">Uncharacterized protein</fullName>
    </submittedName>
</protein>
<evidence type="ECO:0000313" key="1">
    <source>
        <dbReference type="EMBL" id="CAL1712735.1"/>
    </source>
</evidence>
<dbReference type="EMBL" id="OZ037950">
    <property type="protein sequence ID" value="CAL1712735.1"/>
    <property type="molecule type" value="Genomic_DNA"/>
</dbReference>
<sequence length="77" mass="8085">MRIGVSVVAGDVSDDTSFLPLEAETVDETVWAETTLVAGEAERGGCELEPELALVVVLVLESEAARACVGENEYGES</sequence>
<organism evidence="1 2">
    <name type="scientific">Somion occarium</name>
    <dbReference type="NCBI Taxonomy" id="3059160"/>
    <lineage>
        <taxon>Eukaryota</taxon>
        <taxon>Fungi</taxon>
        <taxon>Dikarya</taxon>
        <taxon>Basidiomycota</taxon>
        <taxon>Agaricomycotina</taxon>
        <taxon>Agaricomycetes</taxon>
        <taxon>Polyporales</taxon>
        <taxon>Cerrenaceae</taxon>
        <taxon>Somion</taxon>
    </lineage>
</organism>
<keyword evidence="2" id="KW-1185">Reference proteome</keyword>
<dbReference type="Proteomes" id="UP001497453">
    <property type="component" value="Chromosome 7"/>
</dbReference>
<evidence type="ECO:0000313" key="2">
    <source>
        <dbReference type="Proteomes" id="UP001497453"/>
    </source>
</evidence>
<gene>
    <name evidence="1" type="ORF">GFSPODELE1_LOCUS8965</name>
</gene>
<accession>A0ABP1DYA1</accession>
<proteinExistence type="predicted"/>
<name>A0ABP1DYA1_9APHY</name>